<feature type="compositionally biased region" description="Basic and acidic residues" evidence="1">
    <location>
        <begin position="63"/>
        <end position="77"/>
    </location>
</feature>
<dbReference type="Proteomes" id="UP000664940">
    <property type="component" value="Unassembled WGS sequence"/>
</dbReference>
<dbReference type="EMBL" id="JABVXQ010000012">
    <property type="protein sequence ID" value="KAF6084278.1"/>
    <property type="molecule type" value="Genomic_DNA"/>
</dbReference>
<name>A0A833Z182_9CHIR</name>
<feature type="region of interest" description="Disordered" evidence="1">
    <location>
        <begin position="24"/>
        <end position="111"/>
    </location>
</feature>
<protein>
    <submittedName>
        <fullName evidence="2">Uncharacterized protein</fullName>
    </submittedName>
</protein>
<sequence length="127" mass="13317">MPVKELTASLKEADQSVRDQLECIGAEPQNGVTQGSAAASSHRAGRAGRLGRVGKDGQLTDSHAQEECHSNRTDKPGKGLNQVSRGDGKEDTDVHGGGGGGRGWGSAGRNKCPRECQIRAVEVRIKS</sequence>
<gene>
    <name evidence="2" type="ORF">HJG60_008555</name>
</gene>
<evidence type="ECO:0000313" key="3">
    <source>
        <dbReference type="Proteomes" id="UP000664940"/>
    </source>
</evidence>
<evidence type="ECO:0000256" key="1">
    <source>
        <dbReference type="SAM" id="MobiDB-lite"/>
    </source>
</evidence>
<dbReference type="AlphaFoldDB" id="A0A833Z182"/>
<evidence type="ECO:0000313" key="2">
    <source>
        <dbReference type="EMBL" id="KAF6084278.1"/>
    </source>
</evidence>
<proteinExistence type="predicted"/>
<organism evidence="2 3">
    <name type="scientific">Phyllostomus discolor</name>
    <name type="common">pale spear-nosed bat</name>
    <dbReference type="NCBI Taxonomy" id="89673"/>
    <lineage>
        <taxon>Eukaryota</taxon>
        <taxon>Metazoa</taxon>
        <taxon>Chordata</taxon>
        <taxon>Craniata</taxon>
        <taxon>Vertebrata</taxon>
        <taxon>Euteleostomi</taxon>
        <taxon>Mammalia</taxon>
        <taxon>Eutheria</taxon>
        <taxon>Laurasiatheria</taxon>
        <taxon>Chiroptera</taxon>
        <taxon>Yangochiroptera</taxon>
        <taxon>Phyllostomidae</taxon>
        <taxon>Phyllostominae</taxon>
        <taxon>Phyllostomus</taxon>
    </lineage>
</organism>
<reference evidence="2 3" key="1">
    <citation type="journal article" date="2020" name="Nature">
        <title>Six reference-quality genomes reveal evolution of bat adaptations.</title>
        <authorList>
            <person name="Jebb D."/>
            <person name="Huang Z."/>
            <person name="Pippel M."/>
            <person name="Hughes G.M."/>
            <person name="Lavrichenko K."/>
            <person name="Devanna P."/>
            <person name="Winkler S."/>
            <person name="Jermiin L.S."/>
            <person name="Skirmuntt E.C."/>
            <person name="Katzourakis A."/>
            <person name="Burkitt-Gray L."/>
            <person name="Ray D.A."/>
            <person name="Sullivan K.A.M."/>
            <person name="Roscito J.G."/>
            <person name="Kirilenko B.M."/>
            <person name="Davalos L.M."/>
            <person name="Corthals A.P."/>
            <person name="Power M.L."/>
            <person name="Jones G."/>
            <person name="Ransome R.D."/>
            <person name="Dechmann D.K.N."/>
            <person name="Locatelli A.G."/>
            <person name="Puechmaille S.J."/>
            <person name="Fedrigo O."/>
            <person name="Jarvis E.D."/>
            <person name="Hiller M."/>
            <person name="Vernes S.C."/>
            <person name="Myers E.W."/>
            <person name="Teeling E.C."/>
        </authorList>
    </citation>
    <scope>NUCLEOTIDE SEQUENCE [LARGE SCALE GENOMIC DNA]</scope>
    <source>
        <strain evidence="2">Bat1K_MPI-CBG_1</strain>
    </source>
</reference>
<feature type="compositionally biased region" description="Gly residues" evidence="1">
    <location>
        <begin position="95"/>
        <end position="106"/>
    </location>
</feature>
<comment type="caution">
    <text evidence="2">The sequence shown here is derived from an EMBL/GenBank/DDBJ whole genome shotgun (WGS) entry which is preliminary data.</text>
</comment>
<accession>A0A833Z182</accession>